<dbReference type="Proteomes" id="UP000033616">
    <property type="component" value="Unassembled WGS sequence"/>
</dbReference>
<dbReference type="AlphaFoldDB" id="A0A0F3MK64"/>
<reference evidence="1 2" key="1">
    <citation type="submission" date="2015-02" db="EMBL/GenBank/DDBJ databases">
        <title>Genome Sequencing of Rickettsiales.</title>
        <authorList>
            <person name="Daugherty S.C."/>
            <person name="Su Q."/>
            <person name="Abolude K."/>
            <person name="Beier-Sexton M."/>
            <person name="Carlyon J.A."/>
            <person name="Carter R."/>
            <person name="Day N.P."/>
            <person name="Dumler S.J."/>
            <person name="Dyachenko V."/>
            <person name="Godinez A."/>
            <person name="Kurtti T.J."/>
            <person name="Lichay M."/>
            <person name="Mullins K.E."/>
            <person name="Ott S."/>
            <person name="Pappas-Brown V."/>
            <person name="Paris D.H."/>
            <person name="Patel P."/>
            <person name="Richards A.L."/>
            <person name="Sadzewicz L."/>
            <person name="Sears K."/>
            <person name="Seidman D."/>
            <person name="Sengamalay N."/>
            <person name="Stenos J."/>
            <person name="Tallon L.J."/>
            <person name="Vincent G."/>
            <person name="Fraser C.M."/>
            <person name="Munderloh U."/>
            <person name="Dunning-Hotopp J.C."/>
        </authorList>
    </citation>
    <scope>NUCLEOTIDE SEQUENCE [LARGE SCALE GENOMIC DNA]</scope>
    <source>
        <strain evidence="1 2">Fuller</strain>
    </source>
</reference>
<comment type="caution">
    <text evidence="1">The sequence shown here is derived from an EMBL/GenBank/DDBJ whole genome shotgun (WGS) entry which is preliminary data.</text>
</comment>
<dbReference type="EMBL" id="LANP01000016">
    <property type="protein sequence ID" value="KJV55862.1"/>
    <property type="molecule type" value="Genomic_DNA"/>
</dbReference>
<protein>
    <submittedName>
        <fullName evidence="1">Putative transposase</fullName>
    </submittedName>
</protein>
<proteinExistence type="predicted"/>
<gene>
    <name evidence="1" type="ORF">OCHUTO_0673</name>
</gene>
<accession>A0A0F3MK64</accession>
<name>A0A0F3MK64_9RICK</name>
<sequence>MNLDTKSIKEIEHIKKTLQHPKAKEEERLEFQDKIKRYKGKVIVYKSGFIASALRTDGYEGMRCYRMHDWHPSKRVIGT</sequence>
<evidence type="ECO:0000313" key="1">
    <source>
        <dbReference type="EMBL" id="KJV55862.1"/>
    </source>
</evidence>
<dbReference type="RefSeq" id="WP_045797333.1">
    <property type="nucleotide sequence ID" value="NZ_LANP01000016.1"/>
</dbReference>
<evidence type="ECO:0000313" key="2">
    <source>
        <dbReference type="Proteomes" id="UP000033616"/>
    </source>
</evidence>
<organism evidence="1 2">
    <name type="scientific">Orientia chuto str. Dubai</name>
    <dbReference type="NCBI Taxonomy" id="1359168"/>
    <lineage>
        <taxon>Bacteria</taxon>
        <taxon>Pseudomonadati</taxon>
        <taxon>Pseudomonadota</taxon>
        <taxon>Alphaproteobacteria</taxon>
        <taxon>Rickettsiales</taxon>
        <taxon>Rickettsiaceae</taxon>
        <taxon>Rickettsieae</taxon>
        <taxon>Orientia</taxon>
    </lineage>
</organism>
<keyword evidence="2" id="KW-1185">Reference proteome</keyword>